<dbReference type="Proteomes" id="UP001283361">
    <property type="component" value="Unassembled WGS sequence"/>
</dbReference>
<gene>
    <name evidence="2" type="ORF">RRG08_056816</name>
</gene>
<keyword evidence="3" id="KW-1185">Reference proteome</keyword>
<organism evidence="2 3">
    <name type="scientific">Elysia crispata</name>
    <name type="common">lettuce slug</name>
    <dbReference type="NCBI Taxonomy" id="231223"/>
    <lineage>
        <taxon>Eukaryota</taxon>
        <taxon>Metazoa</taxon>
        <taxon>Spiralia</taxon>
        <taxon>Lophotrochozoa</taxon>
        <taxon>Mollusca</taxon>
        <taxon>Gastropoda</taxon>
        <taxon>Heterobranchia</taxon>
        <taxon>Euthyneura</taxon>
        <taxon>Panpulmonata</taxon>
        <taxon>Sacoglossa</taxon>
        <taxon>Placobranchoidea</taxon>
        <taxon>Plakobranchidae</taxon>
        <taxon>Elysia</taxon>
    </lineage>
</organism>
<name>A0AAE1DWE8_9GAST</name>
<reference evidence="2" key="1">
    <citation type="journal article" date="2023" name="G3 (Bethesda)">
        <title>A reference genome for the long-term kleptoplast-retaining sea slug Elysia crispata morphotype clarki.</title>
        <authorList>
            <person name="Eastman K.E."/>
            <person name="Pendleton A.L."/>
            <person name="Shaikh M.A."/>
            <person name="Suttiyut T."/>
            <person name="Ogas R."/>
            <person name="Tomko P."/>
            <person name="Gavelis G."/>
            <person name="Widhalm J.R."/>
            <person name="Wisecaver J.H."/>
        </authorList>
    </citation>
    <scope>NUCLEOTIDE SEQUENCE</scope>
    <source>
        <strain evidence="2">ECLA1</strain>
    </source>
</reference>
<dbReference type="AlphaFoldDB" id="A0AAE1DWE8"/>
<protein>
    <submittedName>
        <fullName evidence="2">Uncharacterized protein</fullName>
    </submittedName>
</protein>
<evidence type="ECO:0000313" key="3">
    <source>
        <dbReference type="Proteomes" id="UP001283361"/>
    </source>
</evidence>
<dbReference type="EMBL" id="JAWDGP010002185">
    <property type="protein sequence ID" value="KAK3784860.1"/>
    <property type="molecule type" value="Genomic_DNA"/>
</dbReference>
<sequence>MLDILGPCRPDRPRELANAPRLHATNQKQSSPFTQMPSAIPNLRQTLKQEEEEMTNCGHDRALEKPQPSEPHCPLTNLIFVERKWINGRACVVRIWDGA</sequence>
<accession>A0AAE1DWE8</accession>
<evidence type="ECO:0000313" key="2">
    <source>
        <dbReference type="EMBL" id="KAK3784860.1"/>
    </source>
</evidence>
<feature type="compositionally biased region" description="Polar residues" evidence="1">
    <location>
        <begin position="24"/>
        <end position="37"/>
    </location>
</feature>
<evidence type="ECO:0000256" key="1">
    <source>
        <dbReference type="SAM" id="MobiDB-lite"/>
    </source>
</evidence>
<feature type="region of interest" description="Disordered" evidence="1">
    <location>
        <begin position="1"/>
        <end position="39"/>
    </location>
</feature>
<proteinExistence type="predicted"/>
<comment type="caution">
    <text evidence="2">The sequence shown here is derived from an EMBL/GenBank/DDBJ whole genome shotgun (WGS) entry which is preliminary data.</text>
</comment>